<dbReference type="GO" id="GO:0004777">
    <property type="term" value="F:succinate-semialdehyde dehydrogenase (NAD+) activity"/>
    <property type="evidence" value="ECO:0007669"/>
    <property type="project" value="TreeGrafter"/>
</dbReference>
<dbReference type="InterPro" id="IPR016162">
    <property type="entry name" value="Ald_DH_N"/>
</dbReference>
<evidence type="ECO:0000259" key="1">
    <source>
        <dbReference type="Pfam" id="PF00171"/>
    </source>
</evidence>
<accession>A0A382VZN8</accession>
<dbReference type="SUPFAM" id="SSF53720">
    <property type="entry name" value="ALDH-like"/>
    <property type="match status" value="1"/>
</dbReference>
<reference evidence="2" key="1">
    <citation type="submission" date="2018-05" db="EMBL/GenBank/DDBJ databases">
        <authorList>
            <person name="Lanie J.A."/>
            <person name="Ng W.-L."/>
            <person name="Kazmierczak K.M."/>
            <person name="Andrzejewski T.M."/>
            <person name="Davidsen T.M."/>
            <person name="Wayne K.J."/>
            <person name="Tettelin H."/>
            <person name="Glass J.I."/>
            <person name="Rusch D."/>
            <person name="Podicherti R."/>
            <person name="Tsui H.-C.T."/>
            <person name="Winkler M.E."/>
        </authorList>
    </citation>
    <scope>NUCLEOTIDE SEQUENCE</scope>
</reference>
<feature type="domain" description="Aldehyde dehydrogenase" evidence="1">
    <location>
        <begin position="3"/>
        <end position="127"/>
    </location>
</feature>
<feature type="non-terminal residue" evidence="2">
    <location>
        <position position="127"/>
    </location>
</feature>
<proteinExistence type="predicted"/>
<dbReference type="EMBL" id="UINC01155878">
    <property type="protein sequence ID" value="SVD51987.1"/>
    <property type="molecule type" value="Genomic_DNA"/>
</dbReference>
<evidence type="ECO:0000313" key="2">
    <source>
        <dbReference type="EMBL" id="SVD51987.1"/>
    </source>
</evidence>
<organism evidence="2">
    <name type="scientific">marine metagenome</name>
    <dbReference type="NCBI Taxonomy" id="408172"/>
    <lineage>
        <taxon>unclassified sequences</taxon>
        <taxon>metagenomes</taxon>
        <taxon>ecological metagenomes</taxon>
    </lineage>
</organism>
<dbReference type="PANTHER" id="PTHR43217">
    <property type="entry name" value="SUCCINATE SEMIALDEHYDE DEHYDROGENASE [NAD(P)+] SAD"/>
    <property type="match status" value="1"/>
</dbReference>
<name>A0A382VZN8_9ZZZZ</name>
<dbReference type="InterPro" id="IPR015590">
    <property type="entry name" value="Aldehyde_DH_dom"/>
</dbReference>
<dbReference type="InterPro" id="IPR047110">
    <property type="entry name" value="GABD/Sad-like"/>
</dbReference>
<protein>
    <recommendedName>
        <fullName evidence="1">Aldehyde dehydrogenase domain-containing protein</fullName>
    </recommendedName>
</protein>
<dbReference type="Gene3D" id="3.40.605.10">
    <property type="entry name" value="Aldehyde Dehydrogenase, Chain A, domain 1"/>
    <property type="match status" value="1"/>
</dbReference>
<sequence length="127" mass="14715">MLKTITPIDNSIYVEREYASTQEIENTLTTSKKVFSDWCNTSLQQKKIILTKFVDVFLENNSEIEEELCRQMGRPISQCGGEMNGFEERARYMIEKSDQALENVISKKNDEFDNFISKDPLGTIFII</sequence>
<dbReference type="PANTHER" id="PTHR43217:SF1">
    <property type="entry name" value="SUCCINATE SEMIALDEHYDE DEHYDROGENASE [NAD(P)+] SAD"/>
    <property type="match status" value="1"/>
</dbReference>
<dbReference type="InterPro" id="IPR016161">
    <property type="entry name" value="Ald_DH/histidinol_DH"/>
</dbReference>
<dbReference type="Pfam" id="PF00171">
    <property type="entry name" value="Aldedh"/>
    <property type="match status" value="1"/>
</dbReference>
<dbReference type="AlphaFoldDB" id="A0A382VZN8"/>
<gene>
    <name evidence="2" type="ORF">METZ01_LOCUS404841</name>
</gene>